<keyword evidence="5 7" id="KW-0863">Zinc-finger</keyword>
<proteinExistence type="predicted"/>
<evidence type="ECO:0000313" key="11">
    <source>
        <dbReference type="Proteomes" id="UP000283509"/>
    </source>
</evidence>
<evidence type="ECO:0000256" key="3">
    <source>
        <dbReference type="ARBA" id="ARBA00022658"/>
    </source>
</evidence>
<dbReference type="InterPro" id="IPR011993">
    <property type="entry name" value="PH-like_dom_sf"/>
</dbReference>
<evidence type="ECO:0000256" key="6">
    <source>
        <dbReference type="ARBA" id="ARBA00022833"/>
    </source>
</evidence>
<dbReference type="InterPro" id="IPR051092">
    <property type="entry name" value="FYVE_RhoGEF_PH"/>
</dbReference>
<dbReference type="Gene3D" id="3.30.40.10">
    <property type="entry name" value="Zinc/RING finger domain, C3HC4 (zinc finger)"/>
    <property type="match status" value="1"/>
</dbReference>
<dbReference type="AlphaFoldDB" id="A0A423U2T9"/>
<dbReference type="GO" id="GO:0005085">
    <property type="term" value="F:guanyl-nucleotide exchange factor activity"/>
    <property type="evidence" value="ECO:0007669"/>
    <property type="project" value="UniProtKB-KW"/>
</dbReference>
<keyword evidence="4" id="KW-0479">Metal-binding</keyword>
<name>A0A423U2T9_PENVA</name>
<dbReference type="Proteomes" id="UP000283509">
    <property type="component" value="Unassembled WGS sequence"/>
</dbReference>
<dbReference type="PROSITE" id="PS50178">
    <property type="entry name" value="ZF_FYVE"/>
    <property type="match status" value="1"/>
</dbReference>
<keyword evidence="11" id="KW-1185">Reference proteome</keyword>
<comment type="subcellular location">
    <subcellularLocation>
        <location evidence="1">Cytoplasm</location>
    </subcellularLocation>
</comment>
<organism evidence="10 11">
    <name type="scientific">Penaeus vannamei</name>
    <name type="common">Whiteleg shrimp</name>
    <name type="synonym">Litopenaeus vannamei</name>
    <dbReference type="NCBI Taxonomy" id="6689"/>
    <lineage>
        <taxon>Eukaryota</taxon>
        <taxon>Metazoa</taxon>
        <taxon>Ecdysozoa</taxon>
        <taxon>Arthropoda</taxon>
        <taxon>Crustacea</taxon>
        <taxon>Multicrustacea</taxon>
        <taxon>Malacostraca</taxon>
        <taxon>Eumalacostraca</taxon>
        <taxon>Eucarida</taxon>
        <taxon>Decapoda</taxon>
        <taxon>Dendrobranchiata</taxon>
        <taxon>Penaeoidea</taxon>
        <taxon>Penaeidae</taxon>
        <taxon>Penaeus</taxon>
    </lineage>
</organism>
<dbReference type="SUPFAM" id="SSF50729">
    <property type="entry name" value="PH domain-like"/>
    <property type="match status" value="1"/>
</dbReference>
<dbReference type="InterPro" id="IPR017455">
    <property type="entry name" value="Znf_FYVE-rel"/>
</dbReference>
<dbReference type="Gene3D" id="2.30.29.30">
    <property type="entry name" value="Pleckstrin-homology domain (PH domain)/Phosphotyrosine-binding domain (PTB)"/>
    <property type="match status" value="1"/>
</dbReference>
<evidence type="ECO:0000256" key="7">
    <source>
        <dbReference type="PROSITE-ProRule" id="PRU00091"/>
    </source>
</evidence>
<dbReference type="PROSITE" id="PS50003">
    <property type="entry name" value="PH_DOMAIN"/>
    <property type="match status" value="1"/>
</dbReference>
<dbReference type="InterPro" id="IPR011011">
    <property type="entry name" value="Znf_FYVE_PHD"/>
</dbReference>
<dbReference type="Pfam" id="PF01363">
    <property type="entry name" value="FYVE"/>
    <property type="match status" value="1"/>
</dbReference>
<evidence type="ECO:0000313" key="10">
    <source>
        <dbReference type="EMBL" id="ROT83016.1"/>
    </source>
</evidence>
<dbReference type="PANTHER" id="PTHR12673">
    <property type="entry name" value="FACIOGENITAL DYSPLASIA PROTEIN"/>
    <property type="match status" value="1"/>
</dbReference>
<reference evidence="10 11" key="2">
    <citation type="submission" date="2019-01" db="EMBL/GenBank/DDBJ databases">
        <title>The decoding of complex shrimp genome reveals the adaptation for benthos swimmer, frequently molting mechanism and breeding impact on genome.</title>
        <authorList>
            <person name="Sun Y."/>
            <person name="Gao Y."/>
            <person name="Yu Y."/>
        </authorList>
    </citation>
    <scope>NUCLEOTIDE SEQUENCE [LARGE SCALE GENOMIC DNA]</scope>
    <source>
        <tissue evidence="10">Muscle</tissue>
    </source>
</reference>
<keyword evidence="3" id="KW-0344">Guanine-nucleotide releasing factor</keyword>
<dbReference type="PANTHER" id="PTHR12673:SF267">
    <property type="entry name" value="PROTEIN CBG10230"/>
    <property type="match status" value="1"/>
</dbReference>
<reference evidence="10 11" key="1">
    <citation type="submission" date="2018-04" db="EMBL/GenBank/DDBJ databases">
        <authorList>
            <person name="Zhang X."/>
            <person name="Yuan J."/>
            <person name="Li F."/>
            <person name="Xiang J."/>
        </authorList>
    </citation>
    <scope>NUCLEOTIDE SEQUENCE [LARGE SCALE GENOMIC DNA]</scope>
    <source>
        <tissue evidence="10">Muscle</tissue>
    </source>
</reference>
<sequence length="212" mass="24511">MPTYQQPATSTLGKQAPVWIPDYRVTMCQQCTAEFTLTFRRHHCRACGKVVCDHCSSNRAPLQYKRNQVARVCDTCFEVLQKDFESKYEGSMTVEDTQEARIRRVCASDEASQMCGYLRMMVRRSWRRGWFVLKDRVLYEYRAPEDVCALQSFPVLGYAVKTTQDREMTEGIDACLVFQLTHCNQPPLVFQADTPHLTEKWIGAMREAVVLT</sequence>
<evidence type="ECO:0000256" key="4">
    <source>
        <dbReference type="ARBA" id="ARBA00022723"/>
    </source>
</evidence>
<gene>
    <name evidence="10" type="ORF">C7M84_023797</name>
</gene>
<dbReference type="GO" id="GO:0005737">
    <property type="term" value="C:cytoplasm"/>
    <property type="evidence" value="ECO:0007669"/>
    <property type="project" value="UniProtKB-SubCell"/>
</dbReference>
<dbReference type="SUPFAM" id="SSF57903">
    <property type="entry name" value="FYVE/PHD zinc finger"/>
    <property type="match status" value="1"/>
</dbReference>
<dbReference type="Pfam" id="PF00169">
    <property type="entry name" value="PH"/>
    <property type="match status" value="1"/>
</dbReference>
<dbReference type="STRING" id="6689.A0A423U2T9"/>
<dbReference type="SMART" id="SM00233">
    <property type="entry name" value="PH"/>
    <property type="match status" value="1"/>
</dbReference>
<dbReference type="GO" id="GO:0008270">
    <property type="term" value="F:zinc ion binding"/>
    <property type="evidence" value="ECO:0007669"/>
    <property type="project" value="UniProtKB-KW"/>
</dbReference>
<keyword evidence="6" id="KW-0862">Zinc</keyword>
<evidence type="ECO:0000256" key="5">
    <source>
        <dbReference type="ARBA" id="ARBA00022771"/>
    </source>
</evidence>
<feature type="domain" description="FYVE-type" evidence="9">
    <location>
        <begin position="22"/>
        <end position="81"/>
    </location>
</feature>
<accession>A0A423U2T9</accession>
<dbReference type="OrthoDB" id="245697at2759"/>
<dbReference type="EMBL" id="QCYY01000750">
    <property type="protein sequence ID" value="ROT83016.1"/>
    <property type="molecule type" value="Genomic_DNA"/>
</dbReference>
<dbReference type="SMART" id="SM00064">
    <property type="entry name" value="FYVE"/>
    <property type="match status" value="1"/>
</dbReference>
<comment type="caution">
    <text evidence="10">The sequence shown here is derived from an EMBL/GenBank/DDBJ whole genome shotgun (WGS) entry which is preliminary data.</text>
</comment>
<protein>
    <submittedName>
        <fullName evidence="10">Putative FYVE, RhoGEF and PH domain-containing protein 6-like</fullName>
    </submittedName>
</protein>
<evidence type="ECO:0000256" key="1">
    <source>
        <dbReference type="ARBA" id="ARBA00004496"/>
    </source>
</evidence>
<feature type="domain" description="PH" evidence="8">
    <location>
        <begin position="111"/>
        <end position="210"/>
    </location>
</feature>
<evidence type="ECO:0000259" key="9">
    <source>
        <dbReference type="PROSITE" id="PS50178"/>
    </source>
</evidence>
<evidence type="ECO:0000259" key="8">
    <source>
        <dbReference type="PROSITE" id="PS50003"/>
    </source>
</evidence>
<dbReference type="InterPro" id="IPR001849">
    <property type="entry name" value="PH_domain"/>
</dbReference>
<evidence type="ECO:0000256" key="2">
    <source>
        <dbReference type="ARBA" id="ARBA00022490"/>
    </source>
</evidence>
<keyword evidence="2" id="KW-0963">Cytoplasm</keyword>
<dbReference type="InterPro" id="IPR000306">
    <property type="entry name" value="Znf_FYVE"/>
</dbReference>
<dbReference type="InterPro" id="IPR013083">
    <property type="entry name" value="Znf_RING/FYVE/PHD"/>
</dbReference>